<evidence type="ECO:0000313" key="1">
    <source>
        <dbReference type="EMBL" id="GLI44928.1"/>
    </source>
</evidence>
<reference evidence="1" key="1">
    <citation type="submission" date="2022-12" db="EMBL/GenBank/DDBJ databases">
        <title>Reference genome sequencing for broad-spectrum identification of bacterial and archaeal isolates by mass spectrometry.</title>
        <authorList>
            <person name="Sekiguchi Y."/>
            <person name="Tourlousse D.M."/>
        </authorList>
    </citation>
    <scope>NUCLEOTIDE SEQUENCE</scope>
    <source>
        <strain evidence="1">LLR39Z86</strain>
    </source>
</reference>
<dbReference type="EMBL" id="BSDT01000001">
    <property type="protein sequence ID" value="GLI44928.1"/>
    <property type="molecule type" value="Genomic_DNA"/>
</dbReference>
<gene>
    <name evidence="1" type="ORF">GALLR39Z86_47780</name>
</gene>
<name>A0A9W6GDV3_9ACTN</name>
<organism evidence="1 2">
    <name type="scientific">Glycomyces algeriensis</name>
    <dbReference type="NCBI Taxonomy" id="256037"/>
    <lineage>
        <taxon>Bacteria</taxon>
        <taxon>Bacillati</taxon>
        <taxon>Actinomycetota</taxon>
        <taxon>Actinomycetes</taxon>
        <taxon>Glycomycetales</taxon>
        <taxon>Glycomycetaceae</taxon>
        <taxon>Glycomyces</taxon>
    </lineage>
</organism>
<accession>A0A9W6GDV3</accession>
<keyword evidence="2" id="KW-1185">Reference proteome</keyword>
<evidence type="ECO:0000313" key="2">
    <source>
        <dbReference type="Proteomes" id="UP001144313"/>
    </source>
</evidence>
<proteinExistence type="predicted"/>
<sequence>MQEQYLAPGEVVRWTAPQAPESYFVAGLREDGKPAGRWPVWVRVLVFPFQLVWTAFLRLAEFLACFSDFDFSDFPRRKGQPVVLVFGGSPECMAVFRSRPSSDAGFHGVWMLTDRRFVAASFESMPFRIEFEVPADQLRFHPHVERRFSRKFRPRNGTYHQVLLPDGSGFAFAPGAVSFTAG</sequence>
<comment type="caution">
    <text evidence="1">The sequence shown here is derived from an EMBL/GenBank/DDBJ whole genome shotgun (WGS) entry which is preliminary data.</text>
</comment>
<dbReference type="AlphaFoldDB" id="A0A9W6GDV3"/>
<dbReference type="RefSeq" id="WP_270115682.1">
    <property type="nucleotide sequence ID" value="NZ_BAAAOL010000001.1"/>
</dbReference>
<dbReference type="Proteomes" id="UP001144313">
    <property type="component" value="Unassembled WGS sequence"/>
</dbReference>
<protein>
    <submittedName>
        <fullName evidence="1">Uncharacterized protein</fullName>
    </submittedName>
</protein>